<dbReference type="PROSITE" id="PS50186">
    <property type="entry name" value="DEP"/>
    <property type="match status" value="1"/>
</dbReference>
<evidence type="ECO:0000256" key="2">
    <source>
        <dbReference type="SAM" id="MobiDB-lite"/>
    </source>
</evidence>
<dbReference type="GeneID" id="25566315"/>
<dbReference type="PROSITE" id="PS00509">
    <property type="entry name" value="RAS_GTPASE_ACTIV_1"/>
    <property type="match status" value="1"/>
</dbReference>
<feature type="domain" description="Ras-GAP" evidence="3">
    <location>
        <begin position="392"/>
        <end position="586"/>
    </location>
</feature>
<dbReference type="RefSeq" id="XP_013756288.1">
    <property type="nucleotide sequence ID" value="XM_013900834.1"/>
</dbReference>
<sequence length="1215" mass="130656">MAAHSNEWQPPLARVRTQTTLAVTVSAAKGVPATVRGQVEVCETGNGLARWTQVTADASQAPFWGESFVVPLDTRFGSRCVRLTLYAQTAARHPYPIAAVSLSTHDQLDPAHSTLESGHIEAWYPLTLPRITLGGAFIHGELLLELKHTPASLSDPAMIFVRVRRAVGLAPRVDGTAHPYVSLSFVGVEAKTKVVKSSLDPVFVADGAENEDETFFAFKLPKGVDIDSPSFTSRLSVSVWSTTPRGMTTLPAPAFLDPPPAVADELGLAPEYLDMLAAYKAAASSSAYAAATLANGAFMGAAHVDFKSPALRHSLASAQVTPLWLTLGEVLPGMSQVAMALPSGAGALGSIRLKTLLVTDRILSLRHYAPLVYLMEDPKLRAIAALGSHTRAREDAARALVNVFAARRRAVWLLNTLNQAEVRATSDPAIIFRGNTIATKVNDAYLKLIGMDYLHSVLYKPIAFLYKTSLPLEVDPSRLGPDDDLDRNWHYLKTVANEVCDAIFNSVDAMPLPLRIVFGFLQQEVLDSFPGNNVTPYTVVSAFLFLRFFCAAILGPTLFGLAETLASPTVARSLTLVAKTLQNLANLMTFGPKEPYMAPMNELIEGRMDEMRQFLNAVASIPDSAPRIVDTHALERCTPDSIDLERELALLHQHFFRCRDGIAADAATDSPAPGETRAVLPDLVATIDTIALLVENPPPSPDVLDNAVAAVTAIAPQFAGYSVETGAPELALETASLHSNAEFYADAQEMDRKLRTKSMARHASLSSARARALKARAKRNAENDVVGSIDDLVALGANEPSASDAPGASSSPSSSTPPPASRPDMRNRLGPGVRPGNPTHRPLSAGGVPRSAAETVWDAAAFDAFVSSLNLYTKTIHRTCHDVFNGFAMISFLASLRPNNDRAAAASVANVLLARGVFRAVEAAPNGQPLAMRDDRVTLYTLHEDGIPAGDKLFRLIDKMRLSVTFRDETLSVKQHRLFRGMDAVNYFVGRFKTPDRRAVTLYCQSLMDHGIFAPFEFASFEDSTRLFVVRTPVEASPLASPSSPSPAPSSPSNSAAPAPAPAPAPTPADNDDSSSDDDSDDDATAAAAAARQVEAQAMLVMTKWTNKLFISMGKPSLRVDDPASDYTSGVVLNLVVQFCYPTFVKSQVFQFFAAPSTDAEYYANISAAVDYLSGIGVPLLTGYASIPVLVNKIRSGNQRATLTALNLIRKHRPR</sequence>
<evidence type="ECO:0000313" key="7">
    <source>
        <dbReference type="Proteomes" id="UP000054408"/>
    </source>
</evidence>
<feature type="region of interest" description="Disordered" evidence="2">
    <location>
        <begin position="1036"/>
        <end position="1088"/>
    </location>
</feature>
<dbReference type="SUPFAM" id="SSF48350">
    <property type="entry name" value="GTPase activation domain, GAP"/>
    <property type="match status" value="1"/>
</dbReference>
<evidence type="ECO:0000256" key="1">
    <source>
        <dbReference type="ARBA" id="ARBA00022468"/>
    </source>
</evidence>
<dbReference type="InterPro" id="IPR000591">
    <property type="entry name" value="DEP_dom"/>
</dbReference>
<dbReference type="InterPro" id="IPR023152">
    <property type="entry name" value="RasGAP_CS"/>
</dbReference>
<feature type="compositionally biased region" description="Acidic residues" evidence="2">
    <location>
        <begin position="1070"/>
        <end position="1084"/>
    </location>
</feature>
<feature type="domain" description="DEP" evidence="5">
    <location>
        <begin position="882"/>
        <end position="944"/>
    </location>
</feature>
<evidence type="ECO:0000259" key="3">
    <source>
        <dbReference type="PROSITE" id="PS50018"/>
    </source>
</evidence>
<dbReference type="InterPro" id="IPR035892">
    <property type="entry name" value="C2_domain_sf"/>
</dbReference>
<dbReference type="SUPFAM" id="SSF47576">
    <property type="entry name" value="Calponin-homology domain, CH-domain"/>
    <property type="match status" value="1"/>
</dbReference>
<dbReference type="PROSITE" id="PS50018">
    <property type="entry name" value="RAS_GTPASE_ACTIV_2"/>
    <property type="match status" value="1"/>
</dbReference>
<dbReference type="AlphaFoldDB" id="A0A0L0DGQ2"/>
<evidence type="ECO:0000259" key="4">
    <source>
        <dbReference type="PROSITE" id="PS50021"/>
    </source>
</evidence>
<organism evidence="6 7">
    <name type="scientific">Thecamonas trahens ATCC 50062</name>
    <dbReference type="NCBI Taxonomy" id="461836"/>
    <lineage>
        <taxon>Eukaryota</taxon>
        <taxon>Apusozoa</taxon>
        <taxon>Apusomonadida</taxon>
        <taxon>Apusomonadidae</taxon>
        <taxon>Thecamonas</taxon>
    </lineage>
</organism>
<dbReference type="PROSITE" id="PS50021">
    <property type="entry name" value="CH"/>
    <property type="match status" value="1"/>
</dbReference>
<dbReference type="InterPro" id="IPR001715">
    <property type="entry name" value="CH_dom"/>
</dbReference>
<dbReference type="InterPro" id="IPR001936">
    <property type="entry name" value="RasGAP_dom"/>
</dbReference>
<dbReference type="CDD" id="cd00030">
    <property type="entry name" value="C2"/>
    <property type="match status" value="1"/>
</dbReference>
<feature type="region of interest" description="Disordered" evidence="2">
    <location>
        <begin position="797"/>
        <end position="848"/>
    </location>
</feature>
<dbReference type="Proteomes" id="UP000054408">
    <property type="component" value="Unassembled WGS sequence"/>
</dbReference>
<protein>
    <recommendedName>
        <fullName evidence="8">Ras-GAP domain-containing protein</fullName>
    </recommendedName>
</protein>
<reference evidence="6 7" key="1">
    <citation type="submission" date="2010-05" db="EMBL/GenBank/DDBJ databases">
        <title>The Genome Sequence of Thecamonas trahens ATCC 50062.</title>
        <authorList>
            <consortium name="The Broad Institute Genome Sequencing Platform"/>
            <person name="Russ C."/>
            <person name="Cuomo C."/>
            <person name="Shea T."/>
            <person name="Young S.K."/>
            <person name="Zeng Q."/>
            <person name="Koehrsen M."/>
            <person name="Haas B."/>
            <person name="Borodovsky M."/>
            <person name="Guigo R."/>
            <person name="Alvarado L."/>
            <person name="Berlin A."/>
            <person name="Bochicchio J."/>
            <person name="Borenstein D."/>
            <person name="Chapman S."/>
            <person name="Chen Z."/>
            <person name="Freedman E."/>
            <person name="Gellesch M."/>
            <person name="Goldberg J."/>
            <person name="Griggs A."/>
            <person name="Gujja S."/>
            <person name="Heilman E."/>
            <person name="Heiman D."/>
            <person name="Hepburn T."/>
            <person name="Howarth C."/>
            <person name="Jen D."/>
            <person name="Larson L."/>
            <person name="Mehta T."/>
            <person name="Park D."/>
            <person name="Pearson M."/>
            <person name="Roberts A."/>
            <person name="Saif S."/>
            <person name="Shenoy N."/>
            <person name="Sisk P."/>
            <person name="Stolte C."/>
            <person name="Sykes S."/>
            <person name="Thomson T."/>
            <person name="Walk T."/>
            <person name="White J."/>
            <person name="Yandava C."/>
            <person name="Burger G."/>
            <person name="Gray M.W."/>
            <person name="Holland P.W.H."/>
            <person name="King N."/>
            <person name="Lang F.B.F."/>
            <person name="Roger A.J."/>
            <person name="Ruiz-Trillo I."/>
            <person name="Lander E."/>
            <person name="Nusbaum C."/>
        </authorList>
    </citation>
    <scope>NUCLEOTIDE SEQUENCE [LARGE SCALE GENOMIC DNA]</scope>
    <source>
        <strain evidence="6 7">ATCC 50062</strain>
    </source>
</reference>
<dbReference type="EMBL" id="GL349466">
    <property type="protein sequence ID" value="KNC51370.1"/>
    <property type="molecule type" value="Genomic_DNA"/>
</dbReference>
<dbReference type="PANTHER" id="PTHR10194">
    <property type="entry name" value="RAS GTPASE-ACTIVATING PROTEINS"/>
    <property type="match status" value="1"/>
</dbReference>
<feature type="domain" description="Calponin-homology (CH)" evidence="4">
    <location>
        <begin position="1096"/>
        <end position="1214"/>
    </location>
</feature>
<keyword evidence="1" id="KW-0343">GTPase activation</keyword>
<dbReference type="Gene3D" id="2.60.40.150">
    <property type="entry name" value="C2 domain"/>
    <property type="match status" value="1"/>
</dbReference>
<dbReference type="eggNOG" id="KOG3508">
    <property type="taxonomic scope" value="Eukaryota"/>
</dbReference>
<proteinExistence type="predicted"/>
<evidence type="ECO:0008006" key="8">
    <source>
        <dbReference type="Google" id="ProtNLM"/>
    </source>
</evidence>
<dbReference type="InterPro" id="IPR039360">
    <property type="entry name" value="Ras_GTPase"/>
</dbReference>
<dbReference type="OrthoDB" id="1562946at2759"/>
<dbReference type="Pfam" id="PF00616">
    <property type="entry name" value="RasGAP"/>
    <property type="match status" value="2"/>
</dbReference>
<accession>A0A0L0DGQ2</accession>
<dbReference type="InterPro" id="IPR008936">
    <property type="entry name" value="Rho_GTPase_activation_prot"/>
</dbReference>
<dbReference type="InterPro" id="IPR000008">
    <property type="entry name" value="C2_dom"/>
</dbReference>
<dbReference type="Gene3D" id="1.10.506.10">
    <property type="entry name" value="GTPase Activation - p120gap, domain 1"/>
    <property type="match status" value="2"/>
</dbReference>
<evidence type="ECO:0000313" key="6">
    <source>
        <dbReference type="EMBL" id="KNC51370.1"/>
    </source>
</evidence>
<dbReference type="SMART" id="SM00323">
    <property type="entry name" value="RasGAP"/>
    <property type="match status" value="1"/>
</dbReference>
<dbReference type="InterPro" id="IPR036872">
    <property type="entry name" value="CH_dom_sf"/>
</dbReference>
<dbReference type="Pfam" id="PF00168">
    <property type="entry name" value="C2"/>
    <property type="match status" value="2"/>
</dbReference>
<dbReference type="PANTHER" id="PTHR10194:SF60">
    <property type="entry name" value="RAS GTPASE-ACTIVATING PROTEIN RASKOL"/>
    <property type="match status" value="1"/>
</dbReference>
<dbReference type="GO" id="GO:0035556">
    <property type="term" value="P:intracellular signal transduction"/>
    <property type="evidence" value="ECO:0007669"/>
    <property type="project" value="InterPro"/>
</dbReference>
<feature type="compositionally biased region" description="Low complexity" evidence="2">
    <location>
        <begin position="800"/>
        <end position="814"/>
    </location>
</feature>
<evidence type="ECO:0000259" key="5">
    <source>
        <dbReference type="PROSITE" id="PS50186"/>
    </source>
</evidence>
<dbReference type="SUPFAM" id="SSF49562">
    <property type="entry name" value="C2 domain (Calcium/lipid-binding domain, CaLB)"/>
    <property type="match status" value="2"/>
</dbReference>
<dbReference type="GO" id="GO:0005096">
    <property type="term" value="F:GTPase activator activity"/>
    <property type="evidence" value="ECO:0007669"/>
    <property type="project" value="UniProtKB-KW"/>
</dbReference>
<dbReference type="STRING" id="461836.A0A0L0DGQ2"/>
<name>A0A0L0DGQ2_THETB</name>
<keyword evidence="7" id="KW-1185">Reference proteome</keyword>
<gene>
    <name evidence="6" type="ORF">AMSG_07386</name>
</gene>